<reference evidence="1" key="1">
    <citation type="submission" date="2016-10" db="EMBL/GenBank/DDBJ databases">
        <title>Sequence of Gallionella enrichment culture.</title>
        <authorList>
            <person name="Poehlein A."/>
            <person name="Muehling M."/>
            <person name="Daniel R."/>
        </authorList>
    </citation>
    <scope>NUCLEOTIDE SEQUENCE</scope>
</reference>
<dbReference type="AlphaFoldDB" id="A0A1J5RD55"/>
<proteinExistence type="predicted"/>
<protein>
    <submittedName>
        <fullName evidence="1">Uncharacterized protein</fullName>
    </submittedName>
</protein>
<accession>A0A1J5RD55</accession>
<organism evidence="1">
    <name type="scientific">mine drainage metagenome</name>
    <dbReference type="NCBI Taxonomy" id="410659"/>
    <lineage>
        <taxon>unclassified sequences</taxon>
        <taxon>metagenomes</taxon>
        <taxon>ecological metagenomes</taxon>
    </lineage>
</organism>
<sequence length="83" mass="8664">MKIHYVFVSALFFALATSAHATTFTQFAHNVKEDAVHAGKKVVGVGAETGHAVVHAGKVVGSDVASGVEHGYHATVHAVKKVE</sequence>
<gene>
    <name evidence="1" type="ORF">GALL_240380</name>
</gene>
<dbReference type="EMBL" id="MLJW01000195">
    <property type="protein sequence ID" value="OIQ94032.1"/>
    <property type="molecule type" value="Genomic_DNA"/>
</dbReference>
<name>A0A1J5RD55_9ZZZZ</name>
<evidence type="ECO:0000313" key="1">
    <source>
        <dbReference type="EMBL" id="OIQ94032.1"/>
    </source>
</evidence>
<comment type="caution">
    <text evidence="1">The sequence shown here is derived from an EMBL/GenBank/DDBJ whole genome shotgun (WGS) entry which is preliminary data.</text>
</comment>